<keyword evidence="2" id="KW-0663">Pyridoxal phosphate</keyword>
<dbReference type="CDD" id="cd00609">
    <property type="entry name" value="AAT_like"/>
    <property type="match status" value="1"/>
</dbReference>
<dbReference type="Pfam" id="PF00155">
    <property type="entry name" value="Aminotran_1_2"/>
    <property type="match status" value="1"/>
</dbReference>
<keyword evidence="3" id="KW-0805">Transcription regulation</keyword>
<dbReference type="InterPro" id="IPR015424">
    <property type="entry name" value="PyrdxlP-dep_Trfase"/>
</dbReference>
<reference evidence="7 8" key="1">
    <citation type="submission" date="2022-01" db="EMBL/GenBank/DDBJ databases">
        <authorList>
            <person name="Won M."/>
            <person name="Kim S.-J."/>
            <person name="Kwon S.-W."/>
        </authorList>
    </citation>
    <scope>NUCLEOTIDE SEQUENCE [LARGE SCALE GENOMIC DNA]</scope>
    <source>
        <strain evidence="7 8">KCTC 23505</strain>
    </source>
</reference>
<evidence type="ECO:0000313" key="8">
    <source>
        <dbReference type="Proteomes" id="UP001521209"/>
    </source>
</evidence>
<proteinExistence type="inferred from homology"/>
<dbReference type="InterPro" id="IPR036390">
    <property type="entry name" value="WH_DNA-bd_sf"/>
</dbReference>
<dbReference type="SMART" id="SM00345">
    <property type="entry name" value="HTH_GNTR"/>
    <property type="match status" value="1"/>
</dbReference>
<feature type="domain" description="HTH gntR-type" evidence="6">
    <location>
        <begin position="1"/>
        <end position="58"/>
    </location>
</feature>
<dbReference type="PANTHER" id="PTHR46577">
    <property type="entry name" value="HTH-TYPE TRANSCRIPTIONAL REGULATORY PROTEIN GABR"/>
    <property type="match status" value="1"/>
</dbReference>
<dbReference type="PRINTS" id="PR00035">
    <property type="entry name" value="HTHGNTR"/>
</dbReference>
<accession>A0ABS9DVY0</accession>
<dbReference type="Pfam" id="PF00392">
    <property type="entry name" value="GntR"/>
    <property type="match status" value="1"/>
</dbReference>
<keyword evidence="7" id="KW-0808">Transferase</keyword>
<dbReference type="SUPFAM" id="SSF53383">
    <property type="entry name" value="PLP-dependent transferases"/>
    <property type="match status" value="1"/>
</dbReference>
<evidence type="ECO:0000256" key="1">
    <source>
        <dbReference type="ARBA" id="ARBA00005384"/>
    </source>
</evidence>
<dbReference type="PROSITE" id="PS50949">
    <property type="entry name" value="HTH_GNTR"/>
    <property type="match status" value="1"/>
</dbReference>
<dbReference type="PANTHER" id="PTHR46577:SF1">
    <property type="entry name" value="HTH-TYPE TRANSCRIPTIONAL REGULATORY PROTEIN GABR"/>
    <property type="match status" value="1"/>
</dbReference>
<dbReference type="EMBL" id="JAKGBZ010000015">
    <property type="protein sequence ID" value="MCF3946891.1"/>
    <property type="molecule type" value="Genomic_DNA"/>
</dbReference>
<evidence type="ECO:0000256" key="2">
    <source>
        <dbReference type="ARBA" id="ARBA00022898"/>
    </source>
</evidence>
<dbReference type="Proteomes" id="UP001521209">
    <property type="component" value="Unassembled WGS sequence"/>
</dbReference>
<comment type="similarity">
    <text evidence="1">In the C-terminal section; belongs to the class-I pyridoxal-phosphate-dependent aminotransferase family.</text>
</comment>
<evidence type="ECO:0000256" key="3">
    <source>
        <dbReference type="ARBA" id="ARBA00023015"/>
    </source>
</evidence>
<evidence type="ECO:0000313" key="7">
    <source>
        <dbReference type="EMBL" id="MCF3946891.1"/>
    </source>
</evidence>
<dbReference type="InterPro" id="IPR004839">
    <property type="entry name" value="Aminotransferase_I/II_large"/>
</dbReference>
<evidence type="ECO:0000259" key="6">
    <source>
        <dbReference type="PROSITE" id="PS50949"/>
    </source>
</evidence>
<keyword evidence="4" id="KW-0238">DNA-binding</keyword>
<sequence>MTAILDKHLRAATRLPSSRALSRHLGVARNTVTLAYRQLVDEGFIVAHARSGYVVSSDVADRIIAKASLRQDNTAASSVRPNWSTKLSGHFIDQRNIQKPPDWYTYPYPFIYGQSDPALFPTADWRECSRNALAVLAIRDWSADMIDGDDAMLIEQLQQRILPRRGIFVAADQIMITIGAQHALYMLAELLVRPGKIVGIENPGYPDARNIFTMRGAALRALPLTRDGIAIDESLADCGLVYLTPSHQCPTSSTLPLATREALLDHAERHDMIIIEDDYESELKFDGSPTPALKSLDRSDRVVYVGSLSKSLAPGLRIGYVVGAPELITECRALRRLMVRHPPANNQRAAALFLALGHHDALIRRLTAVLAERAAVLAAALARHVPELRFQQPRGGSSLWIEGPEGLDTRRLAEAARRAGVLIEPGDVFFDTPPAPCPFFRLGYSSIAANQIDTGIRKLAALLHA</sequence>
<gene>
    <name evidence="7" type="ORF">L2A60_09385</name>
</gene>
<comment type="caution">
    <text evidence="7">The sequence shown here is derived from an EMBL/GenBank/DDBJ whole genome shotgun (WGS) entry which is preliminary data.</text>
</comment>
<dbReference type="InterPro" id="IPR015421">
    <property type="entry name" value="PyrdxlP-dep_Trfase_major"/>
</dbReference>
<keyword evidence="5" id="KW-0804">Transcription</keyword>
<dbReference type="InterPro" id="IPR000524">
    <property type="entry name" value="Tscrpt_reg_HTH_GntR"/>
</dbReference>
<protein>
    <submittedName>
        <fullName evidence="7">PLP-dependent aminotransferase family protein</fullName>
    </submittedName>
</protein>
<dbReference type="InterPro" id="IPR036388">
    <property type="entry name" value="WH-like_DNA-bd_sf"/>
</dbReference>
<dbReference type="CDD" id="cd07377">
    <property type="entry name" value="WHTH_GntR"/>
    <property type="match status" value="1"/>
</dbReference>
<dbReference type="SUPFAM" id="SSF46785">
    <property type="entry name" value="Winged helix' DNA-binding domain"/>
    <property type="match status" value="1"/>
</dbReference>
<dbReference type="GO" id="GO:0008483">
    <property type="term" value="F:transaminase activity"/>
    <property type="evidence" value="ECO:0007669"/>
    <property type="project" value="UniProtKB-KW"/>
</dbReference>
<dbReference type="Gene3D" id="3.40.640.10">
    <property type="entry name" value="Type I PLP-dependent aspartate aminotransferase-like (Major domain)"/>
    <property type="match status" value="1"/>
</dbReference>
<keyword evidence="8" id="KW-1185">Reference proteome</keyword>
<evidence type="ECO:0000256" key="5">
    <source>
        <dbReference type="ARBA" id="ARBA00023163"/>
    </source>
</evidence>
<keyword evidence="7" id="KW-0032">Aminotransferase</keyword>
<dbReference type="Gene3D" id="1.10.10.10">
    <property type="entry name" value="Winged helix-like DNA-binding domain superfamily/Winged helix DNA-binding domain"/>
    <property type="match status" value="1"/>
</dbReference>
<organism evidence="7 8">
    <name type="scientific">Acidiphilium iwatense</name>
    <dbReference type="NCBI Taxonomy" id="768198"/>
    <lineage>
        <taxon>Bacteria</taxon>
        <taxon>Pseudomonadati</taxon>
        <taxon>Pseudomonadota</taxon>
        <taxon>Alphaproteobacteria</taxon>
        <taxon>Acetobacterales</taxon>
        <taxon>Acidocellaceae</taxon>
        <taxon>Acidiphilium</taxon>
    </lineage>
</organism>
<dbReference type="InterPro" id="IPR051446">
    <property type="entry name" value="HTH_trans_reg/aminotransferase"/>
</dbReference>
<name>A0ABS9DVY0_9PROT</name>
<evidence type="ECO:0000256" key="4">
    <source>
        <dbReference type="ARBA" id="ARBA00023125"/>
    </source>
</evidence>